<evidence type="ECO:0000313" key="2">
    <source>
        <dbReference type="Proteomes" id="UP000249748"/>
    </source>
</evidence>
<name>A0ACD1HZE2_9EURO</name>
<dbReference type="EMBL" id="KZ824585">
    <property type="protein sequence ID" value="RAK83685.1"/>
    <property type="molecule type" value="Genomic_DNA"/>
</dbReference>
<proteinExistence type="predicted"/>
<reference evidence="1" key="1">
    <citation type="submission" date="2018-02" db="EMBL/GenBank/DDBJ databases">
        <title>The genomes of Aspergillus section Nigri reveals drivers in fungal speciation.</title>
        <authorList>
            <consortium name="DOE Joint Genome Institute"/>
            <person name="Vesth T.C."/>
            <person name="Nybo J."/>
            <person name="Theobald S."/>
            <person name="Brandl J."/>
            <person name="Frisvad J.C."/>
            <person name="Nielsen K.F."/>
            <person name="Lyhne E.K."/>
            <person name="Kogle M.E."/>
            <person name="Kuo A."/>
            <person name="Riley R."/>
            <person name="Clum A."/>
            <person name="Nolan M."/>
            <person name="Lipzen A."/>
            <person name="Salamov A."/>
            <person name="Henrissat B."/>
            <person name="Wiebenga A."/>
            <person name="De vries R.P."/>
            <person name="Grigoriev I.V."/>
            <person name="Mortensen U.H."/>
            <person name="Andersen M.R."/>
            <person name="Baker S.E."/>
        </authorList>
    </citation>
    <scope>NUCLEOTIDE SEQUENCE</scope>
    <source>
        <strain evidence="1">CBS 115574</strain>
    </source>
</reference>
<evidence type="ECO:0000313" key="1">
    <source>
        <dbReference type="EMBL" id="RAK83685.1"/>
    </source>
</evidence>
<keyword evidence="2" id="KW-1185">Reference proteome</keyword>
<sequence>MIRSRRSLVTVLRHISSSRRMDLRSLMPPRHWSLTPTMSRFVGCCCCCCCCCCLLVLFASLTYSPYRR</sequence>
<protein>
    <submittedName>
        <fullName evidence="1">Uncharacterized protein</fullName>
    </submittedName>
</protein>
<gene>
    <name evidence="1" type="ORF">BO79DRAFT_66466</name>
</gene>
<dbReference type="Proteomes" id="UP000249748">
    <property type="component" value="Unassembled WGS sequence"/>
</dbReference>
<accession>A0ACD1HZE2</accession>
<organism evidence="1 2">
    <name type="scientific">Aspergillus costaricaensis CBS 115574</name>
    <dbReference type="NCBI Taxonomy" id="1448317"/>
    <lineage>
        <taxon>Eukaryota</taxon>
        <taxon>Fungi</taxon>
        <taxon>Dikarya</taxon>
        <taxon>Ascomycota</taxon>
        <taxon>Pezizomycotina</taxon>
        <taxon>Eurotiomycetes</taxon>
        <taxon>Eurotiomycetidae</taxon>
        <taxon>Eurotiales</taxon>
        <taxon>Aspergillaceae</taxon>
        <taxon>Aspergillus</taxon>
        <taxon>Aspergillus subgen. Circumdati</taxon>
    </lineage>
</organism>